<dbReference type="PROSITE" id="PS50977">
    <property type="entry name" value="HTH_TETR_2"/>
    <property type="match status" value="1"/>
</dbReference>
<dbReference type="AlphaFoldDB" id="A0A4D4J3E0"/>
<dbReference type="Proteomes" id="UP000298860">
    <property type="component" value="Unassembled WGS sequence"/>
</dbReference>
<comment type="caution">
    <text evidence="7">The sequence shown here is derived from an EMBL/GenBank/DDBJ whole genome shotgun (WGS) entry which is preliminary data.</text>
</comment>
<feature type="DNA-binding region" description="H-T-H motif" evidence="5">
    <location>
        <begin position="41"/>
        <end position="60"/>
    </location>
</feature>
<proteinExistence type="predicted"/>
<dbReference type="InterPro" id="IPR039538">
    <property type="entry name" value="BetI_C"/>
</dbReference>
<sequence>MARDEPARRRLSRAESKARTRELLLDAAARTFARKGFAGASVEEIAEAAGFSIGALYSNFGGKEQLFLELLSARASGRLREAAQILEDPAVADPLGALSAQLVEVADKDVDFALLQAEFWLYAVRNPRLMDTLAEQQHDVQGALKDLVDREMRRRGHRIGVPGEHVAVVALALFQGLVRQRRVDPGSVPDGLYGQALRWLFAGLAAEAGSPEPDGEESR</sequence>
<keyword evidence="1" id="KW-0678">Repressor</keyword>
<protein>
    <submittedName>
        <fullName evidence="7">TetR family transcriptional regulator</fullName>
    </submittedName>
</protein>
<evidence type="ECO:0000259" key="6">
    <source>
        <dbReference type="PROSITE" id="PS50977"/>
    </source>
</evidence>
<dbReference type="SUPFAM" id="SSF46689">
    <property type="entry name" value="Homeodomain-like"/>
    <property type="match status" value="1"/>
</dbReference>
<feature type="domain" description="HTH tetR-type" evidence="6">
    <location>
        <begin position="18"/>
        <end position="78"/>
    </location>
</feature>
<dbReference type="RefSeq" id="WP_137814113.1">
    <property type="nucleotide sequence ID" value="NZ_BJFL01000011.1"/>
</dbReference>
<dbReference type="OrthoDB" id="7252896at2"/>
<evidence type="ECO:0000313" key="7">
    <source>
        <dbReference type="EMBL" id="GDY31011.1"/>
    </source>
</evidence>
<dbReference type="PANTHER" id="PTHR30055:SF241">
    <property type="entry name" value="TRANSCRIPTIONAL REGULATORY PROTEIN"/>
    <property type="match status" value="1"/>
</dbReference>
<evidence type="ECO:0000313" key="8">
    <source>
        <dbReference type="Proteomes" id="UP000298860"/>
    </source>
</evidence>
<dbReference type="Pfam" id="PF13977">
    <property type="entry name" value="TetR_C_6"/>
    <property type="match status" value="1"/>
</dbReference>
<evidence type="ECO:0000256" key="4">
    <source>
        <dbReference type="ARBA" id="ARBA00023163"/>
    </source>
</evidence>
<keyword evidence="4" id="KW-0804">Transcription</keyword>
<reference evidence="8" key="1">
    <citation type="submission" date="2019-04" db="EMBL/GenBank/DDBJ databases">
        <title>Draft genome sequence of Pseudonocardiaceae bacterium SL3-2-4.</title>
        <authorList>
            <person name="Ningsih F."/>
            <person name="Yokota A."/>
            <person name="Sakai Y."/>
            <person name="Nanatani K."/>
            <person name="Yabe S."/>
            <person name="Oetari A."/>
            <person name="Sjamsuridzal W."/>
        </authorList>
    </citation>
    <scope>NUCLEOTIDE SEQUENCE [LARGE SCALE GENOMIC DNA]</scope>
    <source>
        <strain evidence="8">SL3-2-4</strain>
    </source>
</reference>
<accession>A0A4D4J3E0</accession>
<keyword evidence="3 5" id="KW-0238">DNA-binding</keyword>
<dbReference type="GO" id="GO:0003700">
    <property type="term" value="F:DNA-binding transcription factor activity"/>
    <property type="evidence" value="ECO:0007669"/>
    <property type="project" value="TreeGrafter"/>
</dbReference>
<dbReference type="SUPFAM" id="SSF48498">
    <property type="entry name" value="Tetracyclin repressor-like, C-terminal domain"/>
    <property type="match status" value="1"/>
</dbReference>
<dbReference type="Pfam" id="PF00440">
    <property type="entry name" value="TetR_N"/>
    <property type="match status" value="1"/>
</dbReference>
<evidence type="ECO:0000256" key="3">
    <source>
        <dbReference type="ARBA" id="ARBA00023125"/>
    </source>
</evidence>
<dbReference type="InterPro" id="IPR036271">
    <property type="entry name" value="Tet_transcr_reg_TetR-rel_C_sf"/>
</dbReference>
<gene>
    <name evidence="7" type="ORF">GTS_26440</name>
</gene>
<dbReference type="InterPro" id="IPR001647">
    <property type="entry name" value="HTH_TetR"/>
</dbReference>
<evidence type="ECO:0000256" key="5">
    <source>
        <dbReference type="PROSITE-ProRule" id="PRU00335"/>
    </source>
</evidence>
<evidence type="ECO:0000256" key="2">
    <source>
        <dbReference type="ARBA" id="ARBA00023015"/>
    </source>
</evidence>
<dbReference type="Gene3D" id="1.10.357.10">
    <property type="entry name" value="Tetracycline Repressor, domain 2"/>
    <property type="match status" value="1"/>
</dbReference>
<dbReference type="PANTHER" id="PTHR30055">
    <property type="entry name" value="HTH-TYPE TRANSCRIPTIONAL REGULATOR RUTR"/>
    <property type="match status" value="1"/>
</dbReference>
<dbReference type="InterPro" id="IPR050109">
    <property type="entry name" value="HTH-type_TetR-like_transc_reg"/>
</dbReference>
<dbReference type="EMBL" id="BJFL01000011">
    <property type="protein sequence ID" value="GDY31011.1"/>
    <property type="molecule type" value="Genomic_DNA"/>
</dbReference>
<name>A0A4D4J3E0_9PSEU</name>
<organism evidence="7 8">
    <name type="scientific">Gandjariella thermophila</name>
    <dbReference type="NCBI Taxonomy" id="1931992"/>
    <lineage>
        <taxon>Bacteria</taxon>
        <taxon>Bacillati</taxon>
        <taxon>Actinomycetota</taxon>
        <taxon>Actinomycetes</taxon>
        <taxon>Pseudonocardiales</taxon>
        <taxon>Pseudonocardiaceae</taxon>
        <taxon>Gandjariella</taxon>
    </lineage>
</organism>
<dbReference type="InterPro" id="IPR009057">
    <property type="entry name" value="Homeodomain-like_sf"/>
</dbReference>
<dbReference type="PRINTS" id="PR00455">
    <property type="entry name" value="HTHTETR"/>
</dbReference>
<keyword evidence="2" id="KW-0805">Transcription regulation</keyword>
<keyword evidence="8" id="KW-1185">Reference proteome</keyword>
<dbReference type="GO" id="GO:0000976">
    <property type="term" value="F:transcription cis-regulatory region binding"/>
    <property type="evidence" value="ECO:0007669"/>
    <property type="project" value="TreeGrafter"/>
</dbReference>
<evidence type="ECO:0000256" key="1">
    <source>
        <dbReference type="ARBA" id="ARBA00022491"/>
    </source>
</evidence>